<dbReference type="InterPro" id="IPR000131">
    <property type="entry name" value="ATP_synth_F1_gsu"/>
</dbReference>
<dbReference type="NCBIfam" id="TIGR01146">
    <property type="entry name" value="ATPsyn_F1gamma"/>
    <property type="match status" value="1"/>
</dbReference>
<keyword evidence="5" id="KW-0375">Hydrogen ion transport</keyword>
<gene>
    <name evidence="12" type="ORF">GTHE00462_LOCUS14532</name>
</gene>
<evidence type="ECO:0000256" key="4">
    <source>
        <dbReference type="ARBA" id="ARBA00022448"/>
    </source>
</evidence>
<evidence type="ECO:0000256" key="11">
    <source>
        <dbReference type="SAM" id="SignalP"/>
    </source>
</evidence>
<dbReference type="FunFam" id="1.10.287.80:FF:000003">
    <property type="entry name" value="ATP synthase gamma chain, chloroplastic"/>
    <property type="match status" value="1"/>
</dbReference>
<name>A0A7S4KL29_GUITH</name>
<evidence type="ECO:0000256" key="10">
    <source>
        <dbReference type="ARBA" id="ARBA00031066"/>
    </source>
</evidence>
<dbReference type="InterPro" id="IPR035968">
    <property type="entry name" value="ATP_synth_F1_ATPase_gsu"/>
</dbReference>
<dbReference type="PANTHER" id="PTHR11693">
    <property type="entry name" value="ATP SYNTHASE GAMMA CHAIN"/>
    <property type="match status" value="1"/>
</dbReference>
<organism evidence="12">
    <name type="scientific">Guillardia theta</name>
    <name type="common">Cryptophyte</name>
    <name type="synonym">Cryptomonas phi</name>
    <dbReference type="NCBI Taxonomy" id="55529"/>
    <lineage>
        <taxon>Eukaryota</taxon>
        <taxon>Cryptophyceae</taxon>
        <taxon>Pyrenomonadales</taxon>
        <taxon>Geminigeraceae</taxon>
        <taxon>Guillardia</taxon>
    </lineage>
</organism>
<keyword evidence="6" id="KW-0406">Ion transport</keyword>
<dbReference type="Gene3D" id="1.10.287.80">
    <property type="entry name" value="ATP synthase, gamma subunit, helix hairpin domain"/>
    <property type="match status" value="2"/>
</dbReference>
<dbReference type="PRINTS" id="PR00126">
    <property type="entry name" value="ATPASEGAMMA"/>
</dbReference>
<dbReference type="CDD" id="cd12151">
    <property type="entry name" value="F1-ATPase_gamma"/>
    <property type="match status" value="1"/>
</dbReference>
<evidence type="ECO:0000256" key="1">
    <source>
        <dbReference type="ARBA" id="ARBA00003456"/>
    </source>
</evidence>
<evidence type="ECO:0000256" key="8">
    <source>
        <dbReference type="ARBA" id="ARBA00023196"/>
    </source>
</evidence>
<evidence type="ECO:0000256" key="5">
    <source>
        <dbReference type="ARBA" id="ARBA00022781"/>
    </source>
</evidence>
<evidence type="ECO:0000256" key="6">
    <source>
        <dbReference type="ARBA" id="ARBA00023065"/>
    </source>
</evidence>
<sequence length="363" mass="39496">MYRPALLLALCAAASAFQAPFLSSSSFRGASLAKGVTPAAPRARACGPMMGIKELRDRVTSVKNTKKITSAMRLVAAAKVRRAQDAVLKTRPFSETLQKVLGGLIQRLKKDNFDSPLMTERAVKKVLLVIMTGDRGLCGGYNSYAIKKAEGRIRELLAQNIEVDLVTIGNKGNQYFKKRYNVVNSYTIGNSPTADQATPIAQNLLATYLAGDADRVELLYTKFTSLISSEPSVRTMLPLSPTGIEAEGDEIFLMTSKDGSFGVERASSGKVEPQQFPKDMIFEQDPEQILSAILPLYFNGQILRQMQESVASELAARMTAMQSASDNASDLIRDLTRQMNRQRQAAITQEISEIVAGASSGAN</sequence>
<keyword evidence="7" id="KW-0472">Membrane</keyword>
<dbReference type="FunFam" id="3.40.1380.10:FF:000006">
    <property type="entry name" value="ATP synthase gamma chain"/>
    <property type="match status" value="1"/>
</dbReference>
<dbReference type="GO" id="GO:0009535">
    <property type="term" value="C:chloroplast thylakoid membrane"/>
    <property type="evidence" value="ECO:0007669"/>
    <property type="project" value="UniProtKB-SubCell"/>
</dbReference>
<evidence type="ECO:0000256" key="7">
    <source>
        <dbReference type="ARBA" id="ARBA00023136"/>
    </source>
</evidence>
<dbReference type="NCBIfam" id="NF004145">
    <property type="entry name" value="PRK05621.1-2"/>
    <property type="match status" value="1"/>
</dbReference>
<dbReference type="Gene3D" id="3.40.1380.10">
    <property type="match status" value="1"/>
</dbReference>
<evidence type="ECO:0000256" key="9">
    <source>
        <dbReference type="ARBA" id="ARBA00023310"/>
    </source>
</evidence>
<feature type="signal peptide" evidence="11">
    <location>
        <begin position="1"/>
        <end position="16"/>
    </location>
</feature>
<dbReference type="PROSITE" id="PS00153">
    <property type="entry name" value="ATPASE_GAMMA"/>
    <property type="match status" value="1"/>
</dbReference>
<comment type="similarity">
    <text evidence="3">Belongs to the ATPase gamma chain family.</text>
</comment>
<keyword evidence="4" id="KW-0813">Transport</keyword>
<reference evidence="12" key="1">
    <citation type="submission" date="2021-01" db="EMBL/GenBank/DDBJ databases">
        <authorList>
            <person name="Corre E."/>
            <person name="Pelletier E."/>
            <person name="Niang G."/>
            <person name="Scheremetjew M."/>
            <person name="Finn R."/>
            <person name="Kale V."/>
            <person name="Holt S."/>
            <person name="Cochrane G."/>
            <person name="Meng A."/>
            <person name="Brown T."/>
            <person name="Cohen L."/>
        </authorList>
    </citation>
    <scope>NUCLEOTIDE SEQUENCE</scope>
    <source>
        <strain evidence="12">CCMP 2712</strain>
    </source>
</reference>
<evidence type="ECO:0000313" key="12">
    <source>
        <dbReference type="EMBL" id="CAE2298262.1"/>
    </source>
</evidence>
<dbReference type="HAMAP" id="MF_00815">
    <property type="entry name" value="ATP_synth_gamma_bact"/>
    <property type="match status" value="1"/>
</dbReference>
<dbReference type="GO" id="GO:0045259">
    <property type="term" value="C:proton-transporting ATP synthase complex"/>
    <property type="evidence" value="ECO:0007669"/>
    <property type="project" value="UniProtKB-KW"/>
</dbReference>
<comment type="subcellular location">
    <subcellularLocation>
        <location evidence="2">Plastid</location>
        <location evidence="2">Chloroplast thylakoid membrane</location>
        <topology evidence="2">Peripheral membrane protein</topology>
    </subcellularLocation>
</comment>
<feature type="chain" id="PRO_5030951897" description="F-ATPase gamma subunit" evidence="11">
    <location>
        <begin position="17"/>
        <end position="363"/>
    </location>
</feature>
<dbReference type="AlphaFoldDB" id="A0A7S4KL29"/>
<keyword evidence="9" id="KW-0066">ATP synthesis</keyword>
<dbReference type="SUPFAM" id="SSF52943">
    <property type="entry name" value="ATP synthase (F1-ATPase), gamma subunit"/>
    <property type="match status" value="1"/>
</dbReference>
<keyword evidence="11" id="KW-0732">Signal</keyword>
<dbReference type="Pfam" id="PF00231">
    <property type="entry name" value="ATP-synt"/>
    <property type="match status" value="1"/>
</dbReference>
<dbReference type="EMBL" id="HBKN01018423">
    <property type="protein sequence ID" value="CAE2298262.1"/>
    <property type="molecule type" value="Transcribed_RNA"/>
</dbReference>
<dbReference type="PANTHER" id="PTHR11693:SF41">
    <property type="entry name" value="ATP SYNTHASE GAMMA CHAIN, CHLOROPLASTIC"/>
    <property type="match status" value="1"/>
</dbReference>
<protein>
    <recommendedName>
        <fullName evidence="10">F-ATPase gamma subunit</fullName>
    </recommendedName>
</protein>
<dbReference type="GO" id="GO:0046933">
    <property type="term" value="F:proton-transporting ATP synthase activity, rotational mechanism"/>
    <property type="evidence" value="ECO:0007669"/>
    <property type="project" value="InterPro"/>
</dbReference>
<proteinExistence type="inferred from homology"/>
<accession>A0A7S4KL29</accession>
<keyword evidence="8" id="KW-0139">CF(1)</keyword>
<comment type="function">
    <text evidence="1">Produces ATP from ADP in the presence of a proton gradient across the membrane. The gamma chain is believed to be important in regulating ATPase activity and the flow of protons through the CF(0) complex.</text>
</comment>
<dbReference type="InterPro" id="IPR023632">
    <property type="entry name" value="ATP_synth_F1_gsu_CS"/>
</dbReference>
<dbReference type="OMA" id="VMQFEQD"/>
<evidence type="ECO:0000256" key="3">
    <source>
        <dbReference type="ARBA" id="ARBA00007681"/>
    </source>
</evidence>
<evidence type="ECO:0000256" key="2">
    <source>
        <dbReference type="ARBA" id="ARBA00004525"/>
    </source>
</evidence>